<sequence>MDELKKHLSTHRAGQVLDVLPEWIRLWIHYVRQRLLMRAMERFSLSRWMRVTWDLQMVQLVTNACKQYMERARAFEDYAAFAEQGNSIIKRLKTVGIQRPTQLMIVGGLED</sequence>
<accession>A0A1R1C3E7</accession>
<comment type="caution">
    <text evidence="1">The sequence shown here is derived from an EMBL/GenBank/DDBJ whole genome shotgun (WGS) entry which is preliminary data.</text>
</comment>
<dbReference type="Proteomes" id="UP000187134">
    <property type="component" value="Unassembled WGS sequence"/>
</dbReference>
<protein>
    <submittedName>
        <fullName evidence="1">Uncharacterized protein</fullName>
    </submittedName>
</protein>
<evidence type="ECO:0000313" key="1">
    <source>
        <dbReference type="EMBL" id="OMF16645.1"/>
    </source>
</evidence>
<dbReference type="EMBL" id="MRTJ01000001">
    <property type="protein sequence ID" value="OMF16645.1"/>
    <property type="molecule type" value="Genomic_DNA"/>
</dbReference>
<reference evidence="1 2" key="1">
    <citation type="submission" date="2016-11" db="EMBL/GenBank/DDBJ databases">
        <title>Paenibacillus species isolates.</title>
        <authorList>
            <person name="Beno S.M."/>
        </authorList>
    </citation>
    <scope>NUCLEOTIDE SEQUENCE [LARGE SCALE GENOMIC DNA]</scope>
    <source>
        <strain evidence="1 2">FSL H8-0246</strain>
    </source>
</reference>
<dbReference type="AlphaFoldDB" id="A0A1R1C3E7"/>
<proteinExistence type="predicted"/>
<name>A0A1R1C3E7_PAEAM</name>
<evidence type="ECO:0000313" key="2">
    <source>
        <dbReference type="Proteomes" id="UP000187134"/>
    </source>
</evidence>
<gene>
    <name evidence="1" type="ORF">BK131_01205</name>
</gene>
<organism evidence="1 2">
    <name type="scientific">Paenibacillus amylolyticus</name>
    <dbReference type="NCBI Taxonomy" id="1451"/>
    <lineage>
        <taxon>Bacteria</taxon>
        <taxon>Bacillati</taxon>
        <taxon>Bacillota</taxon>
        <taxon>Bacilli</taxon>
        <taxon>Bacillales</taxon>
        <taxon>Paenibacillaceae</taxon>
        <taxon>Paenibacillus</taxon>
    </lineage>
</organism>